<evidence type="ECO:0000313" key="3">
    <source>
        <dbReference type="Proteomes" id="UP000194236"/>
    </source>
</evidence>
<dbReference type="InterPro" id="IPR037843">
    <property type="entry name" value="Kindlin/fermitin"/>
</dbReference>
<dbReference type="GO" id="GO:0007160">
    <property type="term" value="P:cell-matrix adhesion"/>
    <property type="evidence" value="ECO:0007669"/>
    <property type="project" value="TreeGrafter"/>
</dbReference>
<dbReference type="AlphaFoldDB" id="A0A1Y3BGZ5"/>
<keyword evidence="3" id="KW-1185">Reference proteome</keyword>
<gene>
    <name evidence="2" type="ORF">BLA29_006304</name>
</gene>
<dbReference type="OrthoDB" id="10057618at2759"/>
<organism evidence="2 3">
    <name type="scientific">Euroglyphus maynei</name>
    <name type="common">Mayne's house dust mite</name>
    <dbReference type="NCBI Taxonomy" id="6958"/>
    <lineage>
        <taxon>Eukaryota</taxon>
        <taxon>Metazoa</taxon>
        <taxon>Ecdysozoa</taxon>
        <taxon>Arthropoda</taxon>
        <taxon>Chelicerata</taxon>
        <taxon>Arachnida</taxon>
        <taxon>Acari</taxon>
        <taxon>Acariformes</taxon>
        <taxon>Sarcoptiformes</taxon>
        <taxon>Astigmata</taxon>
        <taxon>Psoroptidia</taxon>
        <taxon>Analgoidea</taxon>
        <taxon>Pyroglyphidae</taxon>
        <taxon>Pyroglyphinae</taxon>
        <taxon>Euroglyphus</taxon>
    </lineage>
</organism>
<feature type="domain" description="Kindlin-2 N-terminal" evidence="1">
    <location>
        <begin position="4"/>
        <end position="92"/>
    </location>
</feature>
<dbReference type="Gene3D" id="3.10.20.90">
    <property type="entry name" value="Phosphatidylinositol 3-kinase Catalytic Subunit, Chain A, domain 1"/>
    <property type="match status" value="2"/>
</dbReference>
<dbReference type="PANTHER" id="PTHR16160:SF13">
    <property type="entry name" value="FERMITIN 2-RELATED"/>
    <property type="match status" value="1"/>
</dbReference>
<dbReference type="InterPro" id="IPR040790">
    <property type="entry name" value="Kindlin_2_N"/>
</dbReference>
<evidence type="ECO:0000313" key="2">
    <source>
        <dbReference type="EMBL" id="OTF80201.1"/>
    </source>
</evidence>
<proteinExistence type="predicted"/>
<dbReference type="GO" id="GO:0030055">
    <property type="term" value="C:cell-substrate junction"/>
    <property type="evidence" value="ECO:0007669"/>
    <property type="project" value="TreeGrafter"/>
</dbReference>
<dbReference type="GO" id="GO:0007229">
    <property type="term" value="P:integrin-mediated signaling pathway"/>
    <property type="evidence" value="ECO:0007669"/>
    <property type="project" value="InterPro"/>
</dbReference>
<accession>A0A1Y3BGZ5</accession>
<dbReference type="PANTHER" id="PTHR16160">
    <property type="entry name" value="FERMITIN 2-RELATED"/>
    <property type="match status" value="1"/>
</dbReference>
<protein>
    <recommendedName>
        <fullName evidence="1">Kindlin-2 N-terminal domain-containing protein</fullName>
    </recommendedName>
</protein>
<dbReference type="Pfam" id="PF18124">
    <property type="entry name" value="Kindlin_2_N"/>
    <property type="match status" value="1"/>
</dbReference>
<dbReference type="GO" id="GO:0005178">
    <property type="term" value="F:integrin binding"/>
    <property type="evidence" value="ECO:0007669"/>
    <property type="project" value="TreeGrafter"/>
</dbReference>
<dbReference type="Proteomes" id="UP000194236">
    <property type="component" value="Unassembled WGS sequence"/>
</dbReference>
<feature type="non-terminal residue" evidence="2">
    <location>
        <position position="157"/>
    </location>
</feature>
<reference evidence="2 3" key="1">
    <citation type="submission" date="2017-03" db="EMBL/GenBank/DDBJ databases">
        <title>Genome Survey of Euroglyphus maynei.</title>
        <authorList>
            <person name="Arlian L.G."/>
            <person name="Morgan M.S."/>
            <person name="Rider S.D."/>
        </authorList>
    </citation>
    <scope>NUCLEOTIDE SEQUENCE [LARGE SCALE GENOMIC DNA]</scope>
    <source>
        <strain evidence="2">Arlian Lab</strain>
        <tissue evidence="2">Whole body</tissue>
    </source>
</reference>
<name>A0A1Y3BGZ5_EURMA</name>
<sequence>MENDRTWPLLVRVYHGNLVEQKNDDISILVRGDYCIGHVMALIGQCIGTKHDWSDYALWWPTKKRWLKHCGMTLDQVDVCANTMLEFRTMHQILRIQFPDLNVEELKVDFSVNVLTAVAELCQVINISHPEEWSLARPLTNRQLKRNDHHLQASPLQ</sequence>
<comment type="caution">
    <text evidence="2">The sequence shown here is derived from an EMBL/GenBank/DDBJ whole genome shotgun (WGS) entry which is preliminary data.</text>
</comment>
<dbReference type="EMBL" id="MUJZ01019491">
    <property type="protein sequence ID" value="OTF80201.1"/>
    <property type="molecule type" value="Genomic_DNA"/>
</dbReference>
<evidence type="ECO:0000259" key="1">
    <source>
        <dbReference type="Pfam" id="PF18124"/>
    </source>
</evidence>